<dbReference type="Gene3D" id="3.30.450.40">
    <property type="match status" value="1"/>
</dbReference>
<gene>
    <name evidence="3" type="ORF">BT67DRAFT_484460</name>
</gene>
<dbReference type="GO" id="GO:0005829">
    <property type="term" value="C:cytosol"/>
    <property type="evidence" value="ECO:0007669"/>
    <property type="project" value="TreeGrafter"/>
</dbReference>
<name>A0AAN6UUH9_9PEZI</name>
<dbReference type="InterPro" id="IPR051330">
    <property type="entry name" value="Phosphatase_reg/MetRdx"/>
</dbReference>
<protein>
    <submittedName>
        <fullName evidence="3">GAF domain-like protein</fullName>
    </submittedName>
</protein>
<organism evidence="3 4">
    <name type="scientific">Trichocladium antarcticum</name>
    <dbReference type="NCBI Taxonomy" id="1450529"/>
    <lineage>
        <taxon>Eukaryota</taxon>
        <taxon>Fungi</taxon>
        <taxon>Dikarya</taxon>
        <taxon>Ascomycota</taxon>
        <taxon>Pezizomycotina</taxon>
        <taxon>Sordariomycetes</taxon>
        <taxon>Sordariomycetidae</taxon>
        <taxon>Sordariales</taxon>
        <taxon>Chaetomiaceae</taxon>
        <taxon>Trichocladium</taxon>
    </lineage>
</organism>
<dbReference type="EMBL" id="MU853402">
    <property type="protein sequence ID" value="KAK4138076.1"/>
    <property type="molecule type" value="Genomic_DNA"/>
</dbReference>
<comment type="caution">
    <text evidence="3">The sequence shown here is derived from an EMBL/GenBank/DDBJ whole genome shotgun (WGS) entry which is preliminary data.</text>
</comment>
<dbReference type="PANTHER" id="PTHR21021:SF15">
    <property type="entry name" value="FREE METHIONINE-R-SULFOXIDE REDUCTASE"/>
    <property type="match status" value="1"/>
</dbReference>
<reference evidence="3" key="1">
    <citation type="journal article" date="2023" name="Mol. Phylogenet. Evol.">
        <title>Genome-scale phylogeny and comparative genomics of the fungal order Sordariales.</title>
        <authorList>
            <person name="Hensen N."/>
            <person name="Bonometti L."/>
            <person name="Westerberg I."/>
            <person name="Brannstrom I.O."/>
            <person name="Guillou S."/>
            <person name="Cros-Aarteil S."/>
            <person name="Calhoun S."/>
            <person name="Haridas S."/>
            <person name="Kuo A."/>
            <person name="Mondo S."/>
            <person name="Pangilinan J."/>
            <person name="Riley R."/>
            <person name="LaButti K."/>
            <person name="Andreopoulos B."/>
            <person name="Lipzen A."/>
            <person name="Chen C."/>
            <person name="Yan M."/>
            <person name="Daum C."/>
            <person name="Ng V."/>
            <person name="Clum A."/>
            <person name="Steindorff A."/>
            <person name="Ohm R.A."/>
            <person name="Martin F."/>
            <person name="Silar P."/>
            <person name="Natvig D.O."/>
            <person name="Lalanne C."/>
            <person name="Gautier V."/>
            <person name="Ament-Velasquez S.L."/>
            <person name="Kruys A."/>
            <person name="Hutchinson M.I."/>
            <person name="Powell A.J."/>
            <person name="Barry K."/>
            <person name="Miller A.N."/>
            <person name="Grigoriev I.V."/>
            <person name="Debuchy R."/>
            <person name="Gladieux P."/>
            <person name="Hiltunen Thoren M."/>
            <person name="Johannesson H."/>
        </authorList>
    </citation>
    <scope>NUCLEOTIDE SEQUENCE</scope>
    <source>
        <strain evidence="3">CBS 123565</strain>
    </source>
</reference>
<evidence type="ECO:0000256" key="1">
    <source>
        <dbReference type="ARBA" id="ARBA00038454"/>
    </source>
</evidence>
<evidence type="ECO:0000259" key="2">
    <source>
        <dbReference type="Pfam" id="PF13185"/>
    </source>
</evidence>
<dbReference type="Proteomes" id="UP001304895">
    <property type="component" value="Unassembled WGS sequence"/>
</dbReference>
<keyword evidence="4" id="KW-1185">Reference proteome</keyword>
<dbReference type="PANTHER" id="PTHR21021">
    <property type="entry name" value="GAF/PUTATIVE CYTOSKELETAL PROTEIN"/>
    <property type="match status" value="1"/>
</dbReference>
<dbReference type="PROSITE" id="PS01320">
    <property type="entry name" value="UPF0067"/>
    <property type="match status" value="1"/>
</dbReference>
<dbReference type="AlphaFoldDB" id="A0AAN6UUH9"/>
<dbReference type="InterPro" id="IPR029016">
    <property type="entry name" value="GAF-like_dom_sf"/>
</dbReference>
<dbReference type="Pfam" id="PF13185">
    <property type="entry name" value="GAF_2"/>
    <property type="match status" value="1"/>
</dbReference>
<reference evidence="3" key="2">
    <citation type="submission" date="2023-05" db="EMBL/GenBank/DDBJ databases">
        <authorList>
            <consortium name="Lawrence Berkeley National Laboratory"/>
            <person name="Steindorff A."/>
            <person name="Hensen N."/>
            <person name="Bonometti L."/>
            <person name="Westerberg I."/>
            <person name="Brannstrom I.O."/>
            <person name="Guillou S."/>
            <person name="Cros-Aarteil S."/>
            <person name="Calhoun S."/>
            <person name="Haridas S."/>
            <person name="Kuo A."/>
            <person name="Mondo S."/>
            <person name="Pangilinan J."/>
            <person name="Riley R."/>
            <person name="Labutti K."/>
            <person name="Andreopoulos B."/>
            <person name="Lipzen A."/>
            <person name="Chen C."/>
            <person name="Yanf M."/>
            <person name="Daum C."/>
            <person name="Ng V."/>
            <person name="Clum A."/>
            <person name="Ohm R."/>
            <person name="Martin F."/>
            <person name="Silar P."/>
            <person name="Natvig D."/>
            <person name="Lalanne C."/>
            <person name="Gautier V."/>
            <person name="Ament-Velasquez S.L."/>
            <person name="Kruys A."/>
            <person name="Hutchinson M.I."/>
            <person name="Powell A.J."/>
            <person name="Barry K."/>
            <person name="Miller A.N."/>
            <person name="Grigoriev I.V."/>
            <person name="Debuchy R."/>
            <person name="Gladieux P."/>
            <person name="Thoren M.H."/>
            <person name="Johannesson H."/>
        </authorList>
    </citation>
    <scope>NUCLEOTIDE SEQUENCE</scope>
    <source>
        <strain evidence="3">CBS 123565</strain>
    </source>
</reference>
<accession>A0AAN6UUH9</accession>
<feature type="domain" description="GAF" evidence="2">
    <location>
        <begin position="88"/>
        <end position="175"/>
    </location>
</feature>
<sequence length="181" mass="19563">MVTNVADHPTQVHADASNFAEAVTKEQAYQQVLEQVEGLFFEQRNWVCICLRILNLSNAASLLWHAYKSLPSPSNQVNWAGYIRHDQQGKVACQQIAFGRGVCGTAAATKQTQLVGDVHAFPGHIACDGASASEIVVPIVVADSVVAIIDIDCSVADGFDETDRVWLERLGAVIGKGCDWP</sequence>
<comment type="similarity">
    <text evidence="1">Belongs to the free Met sulfoxide reductase family.</text>
</comment>
<evidence type="ECO:0000313" key="3">
    <source>
        <dbReference type="EMBL" id="KAK4138076.1"/>
    </source>
</evidence>
<evidence type="ECO:0000313" key="4">
    <source>
        <dbReference type="Proteomes" id="UP001304895"/>
    </source>
</evidence>
<dbReference type="InterPro" id="IPR003018">
    <property type="entry name" value="GAF"/>
</dbReference>
<dbReference type="GO" id="GO:0033745">
    <property type="term" value="F:L-methionine-(R)-S-oxide reductase activity"/>
    <property type="evidence" value="ECO:0007669"/>
    <property type="project" value="TreeGrafter"/>
</dbReference>
<proteinExistence type="inferred from homology"/>
<dbReference type="SUPFAM" id="SSF55781">
    <property type="entry name" value="GAF domain-like"/>
    <property type="match status" value="1"/>
</dbReference>
<dbReference type="InterPro" id="IPR000614">
    <property type="entry name" value="FRMsr_CS"/>
</dbReference>